<sequence length="763" mass="82912">MSATDAMPAMHDPAQEPLRLILNVDAISAPLTGIGVYTRELALGLQQHPALGELKLFSAYRWVDSVDQALLVNRTIQNVRRVLPLRRAALEGYTRLRAGLFRRSAGHLRDHVLHAPNFVLMPFDGPSVATVHDISYLLYPQFHPPERVRFLERHLPPTLARADALIVDSAHVREELINVLGVDESRLHVVPLGVDADFHPRSAAQCAAALAAHGLAWKGYLLVVATQEPRKNLERLVQAYAGLDAALRRRLPLVVVGARGWLDAPLARVIEPLEQRGEVRRLGFVAAAELPCIYAGAAGFAFPSLYEGFGLPLLEAMASGVPVLTSNAASMPEVVGDAALCVDPLDVDAIRAGLQRLCDDETWRAAAVPAGLAQAGAYTWQRTLEQTIAVYRAARARASATPPVLGHARLPPPPAHASSSPAAAARGAVVLVNFNTADRSLRCVASLRPLAGQIRLIVVDSGSRPADLAVLRAGLARDWPQAELIASPLNIGFAAGCNRAISRCLADAAVSHVLLLNNDAVATPQLHAWLLDHLHGRAAADLAGGRVLKLDAGSDEVDSLGIAFYRSLLASNRLDPQEPYFGPTGGCALYARRVLETLRDAHGYVFDEEFFCYAEDTDVAARALLLGFTPAYADAVLARHEGQASSGGGFNDFVLYHGIRNSLWMLLKCVPAGLILRNLPWLLAIHAGIVLRHGLRGKARVVFRLYRDALGGSLRMWRKRRCIQRSRRIGTAGFARHVSRRFYDRGYVRNALKDLWAALVGRR</sequence>
<keyword evidence="5" id="KW-0328">Glycosyltransferase</keyword>
<dbReference type="RefSeq" id="WP_255914875.1">
    <property type="nucleotide sequence ID" value="NZ_JANFQO010000011.1"/>
</dbReference>
<name>A0ABT1QTQ4_9GAMM</name>
<dbReference type="PANTHER" id="PTHR46401:SF2">
    <property type="entry name" value="GLYCOSYLTRANSFERASE WBBK-RELATED"/>
    <property type="match status" value="1"/>
</dbReference>
<feature type="domain" description="Glycosyl transferase family 1" evidence="2">
    <location>
        <begin position="220"/>
        <end position="365"/>
    </location>
</feature>
<dbReference type="EC" id="2.4.-.-" evidence="5"/>
<dbReference type="EMBL" id="JANFQO010000011">
    <property type="protein sequence ID" value="MCQ4165685.1"/>
    <property type="molecule type" value="Genomic_DNA"/>
</dbReference>
<dbReference type="Gene3D" id="3.90.550.10">
    <property type="entry name" value="Spore Coat Polysaccharide Biosynthesis Protein SpsA, Chain A"/>
    <property type="match status" value="1"/>
</dbReference>
<comment type="caution">
    <text evidence="5">The sequence shown here is derived from an EMBL/GenBank/DDBJ whole genome shotgun (WGS) entry which is preliminary data.</text>
</comment>
<dbReference type="SUPFAM" id="SSF53756">
    <property type="entry name" value="UDP-Glycosyltransferase/glycogen phosphorylase"/>
    <property type="match status" value="1"/>
</dbReference>
<dbReference type="Proteomes" id="UP001165498">
    <property type="component" value="Unassembled WGS sequence"/>
</dbReference>
<accession>A0ABT1QTQ4</accession>
<dbReference type="CDD" id="cd03809">
    <property type="entry name" value="GT4_MtfB-like"/>
    <property type="match status" value="1"/>
</dbReference>
<dbReference type="SUPFAM" id="SSF53448">
    <property type="entry name" value="Nucleotide-diphospho-sugar transferases"/>
    <property type="match status" value="1"/>
</dbReference>
<evidence type="ECO:0000313" key="6">
    <source>
        <dbReference type="Proteomes" id="UP001165498"/>
    </source>
</evidence>
<evidence type="ECO:0000313" key="5">
    <source>
        <dbReference type="EMBL" id="MCQ4165685.1"/>
    </source>
</evidence>
<dbReference type="InterPro" id="IPR001296">
    <property type="entry name" value="Glyco_trans_1"/>
</dbReference>
<reference evidence="5" key="1">
    <citation type="submission" date="2022-07" db="EMBL/GenBank/DDBJ databases">
        <title>Tahibacter sp., a new gammaproteobacterium isolated from the silt sample collected at pig farm.</title>
        <authorList>
            <person name="Chen H."/>
        </authorList>
    </citation>
    <scope>NUCLEOTIDE SEQUENCE</scope>
    <source>
        <strain evidence="5">P2K</strain>
    </source>
</reference>
<evidence type="ECO:0000259" key="2">
    <source>
        <dbReference type="Pfam" id="PF00534"/>
    </source>
</evidence>
<evidence type="ECO:0000256" key="1">
    <source>
        <dbReference type="ARBA" id="ARBA00022679"/>
    </source>
</evidence>
<gene>
    <name evidence="5" type="ORF">NM961_13275</name>
</gene>
<dbReference type="Pfam" id="PF00534">
    <property type="entry name" value="Glycos_transf_1"/>
    <property type="match status" value="1"/>
</dbReference>
<dbReference type="PANTHER" id="PTHR46401">
    <property type="entry name" value="GLYCOSYLTRANSFERASE WBBK-RELATED"/>
    <property type="match status" value="1"/>
</dbReference>
<dbReference type="Gene3D" id="3.40.50.2000">
    <property type="entry name" value="Glycogen Phosphorylase B"/>
    <property type="match status" value="2"/>
</dbReference>
<protein>
    <submittedName>
        <fullName evidence="5">Glycosyltransferase</fullName>
        <ecNumber evidence="5">2.4.-.-</ecNumber>
    </submittedName>
</protein>
<proteinExistence type="predicted"/>
<dbReference type="InterPro" id="IPR028098">
    <property type="entry name" value="Glyco_trans_4-like_N"/>
</dbReference>
<dbReference type="InterPro" id="IPR029044">
    <property type="entry name" value="Nucleotide-diphossugar_trans"/>
</dbReference>
<feature type="domain" description="Glycosyltransferase subfamily 4-like N-terminal" evidence="4">
    <location>
        <begin position="33"/>
        <end position="197"/>
    </location>
</feature>
<evidence type="ECO:0000259" key="4">
    <source>
        <dbReference type="Pfam" id="PF13439"/>
    </source>
</evidence>
<dbReference type="GO" id="GO:0016757">
    <property type="term" value="F:glycosyltransferase activity"/>
    <property type="evidence" value="ECO:0007669"/>
    <property type="project" value="UniProtKB-KW"/>
</dbReference>
<organism evidence="5 6">
    <name type="scientific">Tahibacter harae</name>
    <dbReference type="NCBI Taxonomy" id="2963937"/>
    <lineage>
        <taxon>Bacteria</taxon>
        <taxon>Pseudomonadati</taxon>
        <taxon>Pseudomonadota</taxon>
        <taxon>Gammaproteobacteria</taxon>
        <taxon>Lysobacterales</taxon>
        <taxon>Rhodanobacteraceae</taxon>
        <taxon>Tahibacter</taxon>
    </lineage>
</organism>
<keyword evidence="6" id="KW-1185">Reference proteome</keyword>
<evidence type="ECO:0000259" key="3">
    <source>
        <dbReference type="Pfam" id="PF00535"/>
    </source>
</evidence>
<feature type="domain" description="Glycosyltransferase 2-like" evidence="3">
    <location>
        <begin position="429"/>
        <end position="598"/>
    </location>
</feature>
<keyword evidence="1 5" id="KW-0808">Transferase</keyword>
<dbReference type="Pfam" id="PF13439">
    <property type="entry name" value="Glyco_transf_4"/>
    <property type="match status" value="1"/>
</dbReference>
<dbReference type="Pfam" id="PF00535">
    <property type="entry name" value="Glycos_transf_2"/>
    <property type="match status" value="1"/>
</dbReference>
<dbReference type="InterPro" id="IPR001173">
    <property type="entry name" value="Glyco_trans_2-like"/>
</dbReference>